<dbReference type="AlphaFoldDB" id="A0A5N5FFT9"/>
<sequence length="282" mass="32661">MEDEGPTLLDQLVAYKKVVKIKYPSMGDRYTGLHCILVDEKASVFPPIPQHKFFLQEYNRLYPRLKKLDILTDVIGPLIAVQPLEPIQINQRIDHKCDLVIQNIRSFRGKITLWLDVAHAFSALSLLQLPQPIVVVFTSLRVKLTSSTLFFIDPDIPEFNTYKSVTIEDLGYLDPDLYKVYEMFFFLGTSVKRYNTRNEWWYTACPTCATQMYKYPTMLLVLEDETDEINTLIIGISGENVFGIPCKDLVFNQRSADQKQLPSEFLRLIGQKKKKNLPSIWK</sequence>
<name>A0A5N5FFT9_9ROSA</name>
<gene>
    <name evidence="1" type="ORF">D8674_002822</name>
</gene>
<reference evidence="1 2" key="3">
    <citation type="submission" date="2019-11" db="EMBL/GenBank/DDBJ databases">
        <title>A de novo genome assembly of a pear dwarfing rootstock.</title>
        <authorList>
            <person name="Wang F."/>
            <person name="Wang J."/>
            <person name="Li S."/>
            <person name="Zhang Y."/>
            <person name="Fang M."/>
            <person name="Ma L."/>
            <person name="Zhao Y."/>
            <person name="Jiang S."/>
        </authorList>
    </citation>
    <scope>NUCLEOTIDE SEQUENCE [LARGE SCALE GENOMIC DNA]</scope>
    <source>
        <strain evidence="1">S2</strain>
        <tissue evidence="1">Leaf</tissue>
    </source>
</reference>
<keyword evidence="2" id="KW-1185">Reference proteome</keyword>
<dbReference type="GO" id="GO:0003677">
    <property type="term" value="F:DNA binding"/>
    <property type="evidence" value="ECO:0007669"/>
    <property type="project" value="UniProtKB-KW"/>
</dbReference>
<comment type="caution">
    <text evidence="1">The sequence shown here is derived from an EMBL/GenBank/DDBJ whole genome shotgun (WGS) entry which is preliminary data.</text>
</comment>
<dbReference type="Gene3D" id="2.40.50.140">
    <property type="entry name" value="Nucleic acid-binding proteins"/>
    <property type="match status" value="1"/>
</dbReference>
<reference evidence="2" key="2">
    <citation type="submission" date="2019-10" db="EMBL/GenBank/DDBJ databases">
        <title>A de novo genome assembly of a pear dwarfing rootstock.</title>
        <authorList>
            <person name="Wang F."/>
            <person name="Wang J."/>
            <person name="Li S."/>
            <person name="Zhang Y."/>
            <person name="Fang M."/>
            <person name="Ma L."/>
            <person name="Zhao Y."/>
            <person name="Jiang S."/>
        </authorList>
    </citation>
    <scope>NUCLEOTIDE SEQUENCE [LARGE SCALE GENOMIC DNA]</scope>
</reference>
<dbReference type="SUPFAM" id="SSF50249">
    <property type="entry name" value="Nucleic acid-binding proteins"/>
    <property type="match status" value="2"/>
</dbReference>
<dbReference type="PANTHER" id="PTHR47165:SF4">
    <property type="entry name" value="OS03G0429900 PROTEIN"/>
    <property type="match status" value="1"/>
</dbReference>
<proteinExistence type="predicted"/>
<dbReference type="InterPro" id="IPR012340">
    <property type="entry name" value="NA-bd_OB-fold"/>
</dbReference>
<evidence type="ECO:0000313" key="1">
    <source>
        <dbReference type="EMBL" id="KAB2601817.1"/>
    </source>
</evidence>
<accession>A0A5N5FFT9</accession>
<dbReference type="Proteomes" id="UP000327157">
    <property type="component" value="Chromosome 10"/>
</dbReference>
<dbReference type="OrthoDB" id="1752136at2759"/>
<evidence type="ECO:0000313" key="2">
    <source>
        <dbReference type="Proteomes" id="UP000327157"/>
    </source>
</evidence>
<protein>
    <submittedName>
        <fullName evidence="1">Replication protein A 70 kDa DNA-binding subunit C-like</fullName>
    </submittedName>
</protein>
<reference evidence="1 2" key="1">
    <citation type="submission" date="2019-09" db="EMBL/GenBank/DDBJ databases">
        <authorList>
            <person name="Ou C."/>
        </authorList>
    </citation>
    <scope>NUCLEOTIDE SEQUENCE [LARGE SCALE GENOMIC DNA]</scope>
    <source>
        <strain evidence="1">S2</strain>
        <tissue evidence="1">Leaf</tissue>
    </source>
</reference>
<dbReference type="PANTHER" id="PTHR47165">
    <property type="entry name" value="OS03G0429900 PROTEIN"/>
    <property type="match status" value="1"/>
</dbReference>
<organism evidence="1 2">
    <name type="scientific">Pyrus ussuriensis x Pyrus communis</name>
    <dbReference type="NCBI Taxonomy" id="2448454"/>
    <lineage>
        <taxon>Eukaryota</taxon>
        <taxon>Viridiplantae</taxon>
        <taxon>Streptophyta</taxon>
        <taxon>Embryophyta</taxon>
        <taxon>Tracheophyta</taxon>
        <taxon>Spermatophyta</taxon>
        <taxon>Magnoliopsida</taxon>
        <taxon>eudicotyledons</taxon>
        <taxon>Gunneridae</taxon>
        <taxon>Pentapetalae</taxon>
        <taxon>rosids</taxon>
        <taxon>fabids</taxon>
        <taxon>Rosales</taxon>
        <taxon>Rosaceae</taxon>
        <taxon>Amygdaloideae</taxon>
        <taxon>Maleae</taxon>
        <taxon>Pyrus</taxon>
    </lineage>
</organism>
<dbReference type="EMBL" id="SMOL01000695">
    <property type="protein sequence ID" value="KAB2601817.1"/>
    <property type="molecule type" value="Genomic_DNA"/>
</dbReference>
<keyword evidence="1" id="KW-0238">DNA-binding</keyword>